<dbReference type="Gene3D" id="3.40.50.360">
    <property type="match status" value="1"/>
</dbReference>
<gene>
    <name evidence="2" type="ORF">S06H3_27547</name>
</gene>
<name>X1N4M6_9ZZZZ</name>
<dbReference type="EMBL" id="BARV01015991">
    <property type="protein sequence ID" value="GAI21815.1"/>
    <property type="molecule type" value="Genomic_DNA"/>
</dbReference>
<evidence type="ECO:0000259" key="1">
    <source>
        <dbReference type="Pfam" id="PF12682"/>
    </source>
</evidence>
<reference evidence="2" key="1">
    <citation type="journal article" date="2014" name="Front. Microbiol.">
        <title>High frequency of phylogenetically diverse reductive dehalogenase-homologous genes in deep subseafloor sedimentary metagenomes.</title>
        <authorList>
            <person name="Kawai M."/>
            <person name="Futagami T."/>
            <person name="Toyoda A."/>
            <person name="Takaki Y."/>
            <person name="Nishi S."/>
            <person name="Hori S."/>
            <person name="Arai W."/>
            <person name="Tsubouchi T."/>
            <person name="Morono Y."/>
            <person name="Uchiyama I."/>
            <person name="Ito T."/>
            <person name="Fujiyama A."/>
            <person name="Inagaki F."/>
            <person name="Takami H."/>
        </authorList>
    </citation>
    <scope>NUCLEOTIDE SEQUENCE</scope>
    <source>
        <strain evidence="2">Expedition CK06-06</strain>
    </source>
</reference>
<accession>X1N4M6</accession>
<feature type="domain" description="Flavodoxin-like" evidence="1">
    <location>
        <begin position="15"/>
        <end position="87"/>
    </location>
</feature>
<dbReference type="InterPro" id="IPR029039">
    <property type="entry name" value="Flavoprotein-like_sf"/>
</dbReference>
<protein>
    <recommendedName>
        <fullName evidence="1">Flavodoxin-like domain-containing protein</fullName>
    </recommendedName>
</protein>
<dbReference type="Pfam" id="PF12682">
    <property type="entry name" value="Flavodoxin_4"/>
    <property type="match status" value="1"/>
</dbReference>
<organism evidence="2">
    <name type="scientific">marine sediment metagenome</name>
    <dbReference type="NCBI Taxonomy" id="412755"/>
    <lineage>
        <taxon>unclassified sequences</taxon>
        <taxon>metagenomes</taxon>
        <taxon>ecological metagenomes</taxon>
    </lineage>
</organism>
<evidence type="ECO:0000313" key="2">
    <source>
        <dbReference type="EMBL" id="GAI21815.1"/>
    </source>
</evidence>
<dbReference type="GO" id="GO:0010181">
    <property type="term" value="F:FMN binding"/>
    <property type="evidence" value="ECO:0007669"/>
    <property type="project" value="InterPro"/>
</dbReference>
<dbReference type="AlphaFoldDB" id="X1N4M6"/>
<proteinExistence type="predicted"/>
<sequence length="115" mass="12529">MTGGFAAVTNRGSEINPIDVDIKQNETIFIGSPVWASRPTPAINSFIYKTNFEGRSIIPFFTMGGKSSEKALANVTAKIERSQGKIVGSFTITSYGLPDEEIIARAKEAIKEYSH</sequence>
<dbReference type="InterPro" id="IPR008254">
    <property type="entry name" value="Flavodoxin/NO_synth"/>
</dbReference>
<dbReference type="SUPFAM" id="SSF52218">
    <property type="entry name" value="Flavoproteins"/>
    <property type="match status" value="1"/>
</dbReference>
<comment type="caution">
    <text evidence="2">The sequence shown here is derived from an EMBL/GenBank/DDBJ whole genome shotgun (WGS) entry which is preliminary data.</text>
</comment>